<dbReference type="Pfam" id="PF24571">
    <property type="entry name" value="HEAT_SCC3-SA"/>
    <property type="match status" value="1"/>
</dbReference>
<dbReference type="PANTHER" id="PTHR11199:SF0">
    <property type="entry name" value="LD34181P-RELATED"/>
    <property type="match status" value="1"/>
</dbReference>
<dbReference type="GO" id="GO:0000785">
    <property type="term" value="C:chromatin"/>
    <property type="evidence" value="ECO:0007669"/>
    <property type="project" value="TreeGrafter"/>
</dbReference>
<sequence length="73" mass="8179">MHEHAAYLVDSLWDLSPMLRDWEAMIDLLIEEPGRGEEPLDAHQETSLIEIMVCCVRQAATGDSPVGRQVSIC</sequence>
<evidence type="ECO:0000259" key="2">
    <source>
        <dbReference type="Pfam" id="PF24571"/>
    </source>
</evidence>
<dbReference type="EMBL" id="CAAALY010105349">
    <property type="protein sequence ID" value="VEL29690.1"/>
    <property type="molecule type" value="Genomic_DNA"/>
</dbReference>
<comment type="caution">
    <text evidence="3">The sequence shown here is derived from an EMBL/GenBank/DDBJ whole genome shotgun (WGS) entry which is preliminary data.</text>
</comment>
<dbReference type="GO" id="GO:0005634">
    <property type="term" value="C:nucleus"/>
    <property type="evidence" value="ECO:0007669"/>
    <property type="project" value="TreeGrafter"/>
</dbReference>
<evidence type="ECO:0000313" key="4">
    <source>
        <dbReference type="Proteomes" id="UP000784294"/>
    </source>
</evidence>
<dbReference type="PANTHER" id="PTHR11199">
    <property type="entry name" value="STROMAL ANTIGEN"/>
    <property type="match status" value="1"/>
</dbReference>
<evidence type="ECO:0000313" key="3">
    <source>
        <dbReference type="EMBL" id="VEL29690.1"/>
    </source>
</evidence>
<organism evidence="3 4">
    <name type="scientific">Protopolystoma xenopodis</name>
    <dbReference type="NCBI Taxonomy" id="117903"/>
    <lineage>
        <taxon>Eukaryota</taxon>
        <taxon>Metazoa</taxon>
        <taxon>Spiralia</taxon>
        <taxon>Lophotrochozoa</taxon>
        <taxon>Platyhelminthes</taxon>
        <taxon>Monogenea</taxon>
        <taxon>Polyopisthocotylea</taxon>
        <taxon>Polystomatidea</taxon>
        <taxon>Polystomatidae</taxon>
        <taxon>Protopolystoma</taxon>
    </lineage>
</organism>
<protein>
    <recommendedName>
        <fullName evidence="2">Cohesin subunit SCC3/SA HEAT-repeats domain-containing protein</fullName>
    </recommendedName>
</protein>
<reference evidence="3" key="1">
    <citation type="submission" date="2018-11" db="EMBL/GenBank/DDBJ databases">
        <authorList>
            <consortium name="Pathogen Informatics"/>
        </authorList>
    </citation>
    <scope>NUCLEOTIDE SEQUENCE</scope>
</reference>
<dbReference type="GO" id="GO:0008278">
    <property type="term" value="C:cohesin complex"/>
    <property type="evidence" value="ECO:0007669"/>
    <property type="project" value="TreeGrafter"/>
</dbReference>
<dbReference type="AlphaFoldDB" id="A0A448X738"/>
<dbReference type="OrthoDB" id="498590at2759"/>
<keyword evidence="4" id="KW-1185">Reference proteome</keyword>
<gene>
    <name evidence="3" type="ORF">PXEA_LOCUS23130</name>
</gene>
<dbReference type="GO" id="GO:0007062">
    <property type="term" value="P:sister chromatid cohesion"/>
    <property type="evidence" value="ECO:0007669"/>
    <property type="project" value="TreeGrafter"/>
</dbReference>
<dbReference type="Proteomes" id="UP000784294">
    <property type="component" value="Unassembled WGS sequence"/>
</dbReference>
<evidence type="ECO:0000256" key="1">
    <source>
        <dbReference type="ARBA" id="ARBA00005486"/>
    </source>
</evidence>
<feature type="domain" description="Cohesin subunit SCC3/SA HEAT-repeats" evidence="2">
    <location>
        <begin position="7"/>
        <end position="69"/>
    </location>
</feature>
<name>A0A448X738_9PLAT</name>
<accession>A0A448X738</accession>
<dbReference type="GO" id="GO:0003682">
    <property type="term" value="F:chromatin binding"/>
    <property type="evidence" value="ECO:0007669"/>
    <property type="project" value="TreeGrafter"/>
</dbReference>
<comment type="similarity">
    <text evidence="1">Belongs to the SCC3 family.</text>
</comment>
<dbReference type="InterPro" id="IPR056396">
    <property type="entry name" value="HEAT_SCC3-SA"/>
</dbReference>
<proteinExistence type="inferred from homology"/>
<dbReference type="InterPro" id="IPR039662">
    <property type="entry name" value="Cohesin_Scc3/SA"/>
</dbReference>